<sequence length="564" mass="63719">MKLNELPGLISENVGKLAERFLPKQSQPGAFLRRFPSDSVLKKVDGIHHRKWFFMKARPFISVWFEGNGPQSVPAELIPMLAVGSTYENKKRFPRPNAKDVRLNVVSEPKSTTTSSGVHWLRFRTKKGDIVRVRQLELARCLFLQNLHLARTAFRHNGLAGLAQVSETNDATIIKFPAMVDYPPSNLRTHAALTHLSWVVLDNDARQSFGSILNFWMNSNSEEWNFRFKPPRLTGWHIAGSGYYGTGDSSNIFTIDEITHFHNPVFYHPKQIVFDHPKLNELLAKDPANGKRPTVPRRDDDAQLDLSVEPLLGKRLDQVSESGFSCSFNDNLKVGIQVNKTRYAVKPIVDPESTPATETTSPGHATERGSGQELDYGINRPEESEDLTVEELAEVELTERFSIFDEVVRRLGDCENFSFEKISAIRLPWPKGGNLTATRTATGQPIQACVSLIRYQSIPVVIIEVDTESIQKEHTLSTLVVIFSKNAADGVASLLRRCSNDGVHWDLEHIRSLSAVAKHSRHPHRQTRRNGKNMVVSPEDYLERWVNILERNIKALVKQVRKAS</sequence>
<protein>
    <submittedName>
        <fullName evidence="3">Tn7-like element transposition protein TnsE</fullName>
    </submittedName>
</protein>
<dbReference type="Pfam" id="PF18623">
    <property type="entry name" value="TnsE_C"/>
    <property type="match status" value="1"/>
</dbReference>
<proteinExistence type="predicted"/>
<evidence type="ECO:0000313" key="4">
    <source>
        <dbReference type="Proteomes" id="UP001475781"/>
    </source>
</evidence>
<gene>
    <name evidence="3" type="ORF">NLK58_13345</name>
</gene>
<feature type="domain" description="TnsE C-terminal" evidence="2">
    <location>
        <begin position="400"/>
        <end position="533"/>
    </location>
</feature>
<name>A0ABZ2VYC9_9GAMM</name>
<dbReference type="EMBL" id="CP101118">
    <property type="protein sequence ID" value="WZF87335.1"/>
    <property type="molecule type" value="Genomic_DNA"/>
</dbReference>
<organism evidence="3 4">
    <name type="scientific">Marinobacter metalliresistant</name>
    <dbReference type="NCBI Taxonomy" id="2961995"/>
    <lineage>
        <taxon>Bacteria</taxon>
        <taxon>Pseudomonadati</taxon>
        <taxon>Pseudomonadota</taxon>
        <taxon>Gammaproteobacteria</taxon>
        <taxon>Pseudomonadales</taxon>
        <taxon>Marinobacteraceae</taxon>
        <taxon>Marinobacter</taxon>
    </lineage>
</organism>
<evidence type="ECO:0000256" key="1">
    <source>
        <dbReference type="SAM" id="MobiDB-lite"/>
    </source>
</evidence>
<feature type="region of interest" description="Disordered" evidence="1">
    <location>
        <begin position="284"/>
        <end position="303"/>
    </location>
</feature>
<dbReference type="RefSeq" id="WP_341580971.1">
    <property type="nucleotide sequence ID" value="NZ_CP101118.1"/>
</dbReference>
<evidence type="ECO:0000259" key="2">
    <source>
        <dbReference type="Pfam" id="PF18623"/>
    </source>
</evidence>
<evidence type="ECO:0000313" key="3">
    <source>
        <dbReference type="EMBL" id="WZF87335.1"/>
    </source>
</evidence>
<dbReference type="Proteomes" id="UP001475781">
    <property type="component" value="Chromosome"/>
</dbReference>
<keyword evidence="4" id="KW-1185">Reference proteome</keyword>
<reference evidence="3 4" key="1">
    <citation type="submission" date="2022-07" db="EMBL/GenBank/DDBJ databases">
        <title>A copper resistant bacterium isolated from sediment samples of deep sea hydrothermal areas.</title>
        <authorList>
            <person name="Zeng X."/>
        </authorList>
    </citation>
    <scope>NUCLEOTIDE SEQUENCE [LARGE SCALE GENOMIC DNA]</scope>
    <source>
        <strain evidence="4">CuT 6</strain>
    </source>
</reference>
<feature type="compositionally biased region" description="Low complexity" evidence="1">
    <location>
        <begin position="351"/>
        <end position="362"/>
    </location>
</feature>
<dbReference type="InterPro" id="IPR041419">
    <property type="entry name" value="TnsE_C"/>
</dbReference>
<accession>A0ABZ2VYC9</accession>
<feature type="region of interest" description="Disordered" evidence="1">
    <location>
        <begin position="348"/>
        <end position="378"/>
    </location>
</feature>